<dbReference type="RefSeq" id="WP_030893164.1">
    <property type="nucleotide sequence ID" value="NZ_JBIRHZ010000016.1"/>
</dbReference>
<feature type="compositionally biased region" description="Low complexity" evidence="1">
    <location>
        <begin position="113"/>
        <end position="134"/>
    </location>
</feature>
<evidence type="ECO:0000313" key="2">
    <source>
        <dbReference type="EMBL" id="KOG90192.1"/>
    </source>
</evidence>
<sequence>MTPARQIFPIGSIVLYMGNRANVIHYASDGNIEIRMLNTGSELTVPPDMLTQLPPQPQPRTSRPGLLLGVAGVLALGLFYGLSDDDNGEAASSTPQAVPSVAASLYPFEEVDPSASEEAAPPSAPASRSSDPTPSVVPSYGAGVPSWVRRIQDVKAAYIQPGNPEEENPADRRDSIQIEFTGGDAGWHCVAARDLAGPDYGVIVTTPTGIAVDSNNCLSVKLDGP</sequence>
<accession>A0ABR5J9Y4</accession>
<organism evidence="2 3">
    <name type="scientific">Streptomyces varsoviensis</name>
    <dbReference type="NCBI Taxonomy" id="67373"/>
    <lineage>
        <taxon>Bacteria</taxon>
        <taxon>Bacillati</taxon>
        <taxon>Actinomycetota</taxon>
        <taxon>Actinomycetes</taxon>
        <taxon>Kitasatosporales</taxon>
        <taxon>Streptomycetaceae</taxon>
        <taxon>Streptomyces</taxon>
    </lineage>
</organism>
<gene>
    <name evidence="2" type="ORF">ADK38_10090</name>
</gene>
<evidence type="ECO:0000313" key="3">
    <source>
        <dbReference type="Proteomes" id="UP000037020"/>
    </source>
</evidence>
<dbReference type="Proteomes" id="UP000037020">
    <property type="component" value="Unassembled WGS sequence"/>
</dbReference>
<name>A0ABR5J9Y4_9ACTN</name>
<dbReference type="EMBL" id="LGUT01000851">
    <property type="protein sequence ID" value="KOG90192.1"/>
    <property type="molecule type" value="Genomic_DNA"/>
</dbReference>
<comment type="caution">
    <text evidence="2">The sequence shown here is derived from an EMBL/GenBank/DDBJ whole genome shotgun (WGS) entry which is preliminary data.</text>
</comment>
<reference evidence="2 3" key="1">
    <citation type="submission" date="2015-07" db="EMBL/GenBank/DDBJ databases">
        <authorList>
            <person name="Ju K.-S."/>
            <person name="Doroghazi J.R."/>
            <person name="Metcalf W.W."/>
        </authorList>
    </citation>
    <scope>NUCLEOTIDE SEQUENCE [LARGE SCALE GENOMIC DNA]</scope>
    <source>
        <strain evidence="2 3">NRRL B-3589</strain>
    </source>
</reference>
<evidence type="ECO:0000256" key="1">
    <source>
        <dbReference type="SAM" id="MobiDB-lite"/>
    </source>
</evidence>
<proteinExistence type="predicted"/>
<protein>
    <submittedName>
        <fullName evidence="2">Uncharacterized protein</fullName>
    </submittedName>
</protein>
<feature type="region of interest" description="Disordered" evidence="1">
    <location>
        <begin position="111"/>
        <end position="138"/>
    </location>
</feature>
<keyword evidence="3" id="KW-1185">Reference proteome</keyword>